<reference evidence="1 3" key="1">
    <citation type="journal article" date="2008" name="Science">
        <title>The Physcomitrella genome reveals evolutionary insights into the conquest of land by plants.</title>
        <authorList>
            <person name="Rensing S."/>
            <person name="Lang D."/>
            <person name="Zimmer A."/>
            <person name="Terry A."/>
            <person name="Salamov A."/>
            <person name="Shapiro H."/>
            <person name="Nishiyama T."/>
            <person name="Perroud P.-F."/>
            <person name="Lindquist E."/>
            <person name="Kamisugi Y."/>
            <person name="Tanahashi T."/>
            <person name="Sakakibara K."/>
            <person name="Fujita T."/>
            <person name="Oishi K."/>
            <person name="Shin-I T."/>
            <person name="Kuroki Y."/>
            <person name="Toyoda A."/>
            <person name="Suzuki Y."/>
            <person name="Hashimoto A."/>
            <person name="Yamaguchi K."/>
            <person name="Sugano A."/>
            <person name="Kohara Y."/>
            <person name="Fujiyama A."/>
            <person name="Anterola A."/>
            <person name="Aoki S."/>
            <person name="Ashton N."/>
            <person name="Barbazuk W.B."/>
            <person name="Barker E."/>
            <person name="Bennetzen J."/>
            <person name="Bezanilla M."/>
            <person name="Blankenship R."/>
            <person name="Cho S.H."/>
            <person name="Dutcher S."/>
            <person name="Estelle M."/>
            <person name="Fawcett J.A."/>
            <person name="Gundlach H."/>
            <person name="Hanada K."/>
            <person name="Heyl A."/>
            <person name="Hicks K.A."/>
            <person name="Hugh J."/>
            <person name="Lohr M."/>
            <person name="Mayer K."/>
            <person name="Melkozernov A."/>
            <person name="Murata T."/>
            <person name="Nelson D."/>
            <person name="Pils B."/>
            <person name="Prigge M."/>
            <person name="Reiss B."/>
            <person name="Renner T."/>
            <person name="Rombauts S."/>
            <person name="Rushton P."/>
            <person name="Sanderfoot A."/>
            <person name="Schween G."/>
            <person name="Shiu S.-H."/>
            <person name="Stueber K."/>
            <person name="Theodoulou F.L."/>
            <person name="Tu H."/>
            <person name="Van de Peer Y."/>
            <person name="Verrier P.J."/>
            <person name="Waters E."/>
            <person name="Wood A."/>
            <person name="Yang L."/>
            <person name="Cove D."/>
            <person name="Cuming A."/>
            <person name="Hasebe M."/>
            <person name="Lucas S."/>
            <person name="Mishler D.B."/>
            <person name="Reski R."/>
            <person name="Grigoriev I."/>
            <person name="Quatrano R.S."/>
            <person name="Boore J.L."/>
        </authorList>
    </citation>
    <scope>NUCLEOTIDE SEQUENCE [LARGE SCALE GENOMIC DNA]</scope>
    <source>
        <strain evidence="2 3">cv. Gransden 2004</strain>
    </source>
</reference>
<dbReference type="InParanoid" id="A0A2K1KL17"/>
<evidence type="ECO:0000313" key="1">
    <source>
        <dbReference type="EMBL" id="PNR54470.1"/>
    </source>
</evidence>
<dbReference type="Proteomes" id="UP000006727">
    <property type="component" value="Chromosome 5"/>
</dbReference>
<sequence length="29" mass="3184">MRQPTTEPYSQRGGGSACTCAMLLLAKRR</sequence>
<reference evidence="1 3" key="2">
    <citation type="journal article" date="2018" name="Plant J.">
        <title>The Physcomitrella patens chromosome-scale assembly reveals moss genome structure and evolution.</title>
        <authorList>
            <person name="Lang D."/>
            <person name="Ullrich K.K."/>
            <person name="Murat F."/>
            <person name="Fuchs J."/>
            <person name="Jenkins J."/>
            <person name="Haas F.B."/>
            <person name="Piednoel M."/>
            <person name="Gundlach H."/>
            <person name="Van Bel M."/>
            <person name="Meyberg R."/>
            <person name="Vives C."/>
            <person name="Morata J."/>
            <person name="Symeonidi A."/>
            <person name="Hiss M."/>
            <person name="Muchero W."/>
            <person name="Kamisugi Y."/>
            <person name="Saleh O."/>
            <person name="Blanc G."/>
            <person name="Decker E.L."/>
            <person name="van Gessel N."/>
            <person name="Grimwood J."/>
            <person name="Hayes R.D."/>
            <person name="Graham S.W."/>
            <person name="Gunter L.E."/>
            <person name="McDaniel S.F."/>
            <person name="Hoernstein S.N.W."/>
            <person name="Larsson A."/>
            <person name="Li F.W."/>
            <person name="Perroud P.F."/>
            <person name="Phillips J."/>
            <person name="Ranjan P."/>
            <person name="Rokshar D.S."/>
            <person name="Rothfels C.J."/>
            <person name="Schneider L."/>
            <person name="Shu S."/>
            <person name="Stevenson D.W."/>
            <person name="Thummler F."/>
            <person name="Tillich M."/>
            <person name="Villarreal Aguilar J.C."/>
            <person name="Widiez T."/>
            <person name="Wong G.K."/>
            <person name="Wymore A."/>
            <person name="Zhang Y."/>
            <person name="Zimmer A.D."/>
            <person name="Quatrano R.S."/>
            <person name="Mayer K.F.X."/>
            <person name="Goodstein D."/>
            <person name="Casacuberta J.M."/>
            <person name="Vandepoele K."/>
            <person name="Reski R."/>
            <person name="Cuming A.C."/>
            <person name="Tuskan G.A."/>
            <person name="Maumus F."/>
            <person name="Salse J."/>
            <person name="Schmutz J."/>
            <person name="Rensing S.A."/>
        </authorList>
    </citation>
    <scope>NUCLEOTIDE SEQUENCE [LARGE SCALE GENOMIC DNA]</scope>
    <source>
        <strain evidence="2 3">cv. Gransden 2004</strain>
    </source>
</reference>
<evidence type="ECO:0000313" key="2">
    <source>
        <dbReference type="EnsemblPlants" id="Pp3c5_25360V3.1"/>
    </source>
</evidence>
<keyword evidence="3" id="KW-1185">Reference proteome</keyword>
<gene>
    <name evidence="1" type="ORF">PHYPA_008147</name>
</gene>
<dbReference type="EnsemblPlants" id="Pp3c5_25360V3.1">
    <property type="protein sequence ID" value="Pp3c5_25360V3.1"/>
    <property type="gene ID" value="Pp3c5_25360"/>
</dbReference>
<proteinExistence type="predicted"/>
<protein>
    <submittedName>
        <fullName evidence="1 2">Uncharacterized protein</fullName>
    </submittedName>
</protein>
<reference evidence="2" key="3">
    <citation type="submission" date="2020-12" db="UniProtKB">
        <authorList>
            <consortium name="EnsemblPlants"/>
        </authorList>
    </citation>
    <scope>IDENTIFICATION</scope>
</reference>
<dbReference type="Gramene" id="Pp3c5_25360V3.1">
    <property type="protein sequence ID" value="Pp3c5_25360V3.1"/>
    <property type="gene ID" value="Pp3c5_25360"/>
</dbReference>
<dbReference type="AlphaFoldDB" id="A0A2K1KL17"/>
<dbReference type="EMBL" id="ABEU02000005">
    <property type="protein sequence ID" value="PNR54470.1"/>
    <property type="molecule type" value="Genomic_DNA"/>
</dbReference>
<organism evidence="1">
    <name type="scientific">Physcomitrium patens</name>
    <name type="common">Spreading-leaved earth moss</name>
    <name type="synonym">Physcomitrella patens</name>
    <dbReference type="NCBI Taxonomy" id="3218"/>
    <lineage>
        <taxon>Eukaryota</taxon>
        <taxon>Viridiplantae</taxon>
        <taxon>Streptophyta</taxon>
        <taxon>Embryophyta</taxon>
        <taxon>Bryophyta</taxon>
        <taxon>Bryophytina</taxon>
        <taxon>Bryopsida</taxon>
        <taxon>Funariidae</taxon>
        <taxon>Funariales</taxon>
        <taxon>Funariaceae</taxon>
        <taxon>Physcomitrium</taxon>
    </lineage>
</organism>
<evidence type="ECO:0000313" key="3">
    <source>
        <dbReference type="Proteomes" id="UP000006727"/>
    </source>
</evidence>
<name>A0A2K1KL17_PHYPA</name>
<accession>A0A2K1KL17</accession>